<dbReference type="EMBL" id="WTXG01000003">
    <property type="protein sequence ID" value="KAI0306619.1"/>
    <property type="molecule type" value="Genomic_DNA"/>
</dbReference>
<proteinExistence type="predicted"/>
<sequence length="109" mass="12214">MRLHHTLDSALSGGITGAVLNAWKRGARGTYPGMMFGSAFCALGQFLHNELDVQRIKYVSQRLLSSSSRLPSPKYLARLREERATCLQRIAELEARAEFDKDSKHHPST</sequence>
<organism evidence="1 2">
    <name type="scientific">Multifurca ochricompacta</name>
    <dbReference type="NCBI Taxonomy" id="376703"/>
    <lineage>
        <taxon>Eukaryota</taxon>
        <taxon>Fungi</taxon>
        <taxon>Dikarya</taxon>
        <taxon>Basidiomycota</taxon>
        <taxon>Agaricomycotina</taxon>
        <taxon>Agaricomycetes</taxon>
        <taxon>Russulales</taxon>
        <taxon>Russulaceae</taxon>
        <taxon>Multifurca</taxon>
    </lineage>
</organism>
<keyword evidence="2" id="KW-1185">Reference proteome</keyword>
<comment type="caution">
    <text evidence="1">The sequence shown here is derived from an EMBL/GenBank/DDBJ whole genome shotgun (WGS) entry which is preliminary data.</text>
</comment>
<evidence type="ECO:0000313" key="1">
    <source>
        <dbReference type="EMBL" id="KAI0306619.1"/>
    </source>
</evidence>
<gene>
    <name evidence="1" type="ORF">B0F90DRAFT_783219</name>
</gene>
<dbReference type="AlphaFoldDB" id="A0AAD4MCK4"/>
<name>A0AAD4MCK4_9AGAM</name>
<protein>
    <submittedName>
        <fullName evidence="1">Uncharacterized protein</fullName>
    </submittedName>
</protein>
<reference evidence="1" key="1">
    <citation type="journal article" date="2022" name="New Phytol.">
        <title>Evolutionary transition to the ectomycorrhizal habit in the genomes of a hyperdiverse lineage of mushroom-forming fungi.</title>
        <authorList>
            <person name="Looney B."/>
            <person name="Miyauchi S."/>
            <person name="Morin E."/>
            <person name="Drula E."/>
            <person name="Courty P.E."/>
            <person name="Kohler A."/>
            <person name="Kuo A."/>
            <person name="LaButti K."/>
            <person name="Pangilinan J."/>
            <person name="Lipzen A."/>
            <person name="Riley R."/>
            <person name="Andreopoulos W."/>
            <person name="He G."/>
            <person name="Johnson J."/>
            <person name="Nolan M."/>
            <person name="Tritt A."/>
            <person name="Barry K.W."/>
            <person name="Grigoriev I.V."/>
            <person name="Nagy L.G."/>
            <person name="Hibbett D."/>
            <person name="Henrissat B."/>
            <person name="Matheny P.B."/>
            <person name="Labbe J."/>
            <person name="Martin F.M."/>
        </authorList>
    </citation>
    <scope>NUCLEOTIDE SEQUENCE</scope>
    <source>
        <strain evidence="1">BPL690</strain>
    </source>
</reference>
<evidence type="ECO:0000313" key="2">
    <source>
        <dbReference type="Proteomes" id="UP001203297"/>
    </source>
</evidence>
<dbReference type="Proteomes" id="UP001203297">
    <property type="component" value="Unassembled WGS sequence"/>
</dbReference>
<accession>A0AAD4MCK4</accession>